<dbReference type="STRING" id="546874.SAMN04488544_2439"/>
<dbReference type="InterPro" id="IPR003425">
    <property type="entry name" value="CCB3/YggT"/>
</dbReference>
<gene>
    <name evidence="2" type="ORF">SAMN04488544_2439</name>
</gene>
<keyword evidence="1" id="KW-0812">Transmembrane</keyword>
<dbReference type="Pfam" id="PF02325">
    <property type="entry name" value="CCB3_YggT"/>
    <property type="match status" value="1"/>
</dbReference>
<evidence type="ECO:0000313" key="3">
    <source>
        <dbReference type="Proteomes" id="UP000198825"/>
    </source>
</evidence>
<proteinExistence type="predicted"/>
<name>A0A1H2MPM1_9ACTN</name>
<accession>A0A1H2MPM1</accession>
<organism evidence="2 3">
    <name type="scientific">Microlunatus sagamiharensis</name>
    <dbReference type="NCBI Taxonomy" id="546874"/>
    <lineage>
        <taxon>Bacteria</taxon>
        <taxon>Bacillati</taxon>
        <taxon>Actinomycetota</taxon>
        <taxon>Actinomycetes</taxon>
        <taxon>Propionibacteriales</taxon>
        <taxon>Propionibacteriaceae</taxon>
        <taxon>Microlunatus</taxon>
    </lineage>
</organism>
<dbReference type="AlphaFoldDB" id="A0A1H2MPM1"/>
<protein>
    <submittedName>
        <fullName evidence="2">YggT family protein</fullName>
    </submittedName>
</protein>
<keyword evidence="3" id="KW-1185">Reference proteome</keyword>
<keyword evidence="1" id="KW-1133">Transmembrane helix</keyword>
<evidence type="ECO:0000256" key="1">
    <source>
        <dbReference type="SAM" id="Phobius"/>
    </source>
</evidence>
<feature type="transmembrane region" description="Helical" evidence="1">
    <location>
        <begin position="68"/>
        <end position="88"/>
    </location>
</feature>
<keyword evidence="1" id="KW-0472">Membrane</keyword>
<feature type="transmembrane region" description="Helical" evidence="1">
    <location>
        <begin position="6"/>
        <end position="32"/>
    </location>
</feature>
<reference evidence="3" key="1">
    <citation type="submission" date="2016-10" db="EMBL/GenBank/DDBJ databases">
        <authorList>
            <person name="Varghese N."/>
            <person name="Submissions S."/>
        </authorList>
    </citation>
    <scope>NUCLEOTIDE SEQUENCE [LARGE SCALE GENOMIC DNA]</scope>
    <source>
        <strain evidence="3">DSM 21743</strain>
    </source>
</reference>
<dbReference type="EMBL" id="LT629799">
    <property type="protein sequence ID" value="SDU94928.1"/>
    <property type="molecule type" value="Genomic_DNA"/>
</dbReference>
<dbReference type="OrthoDB" id="3216131at2"/>
<sequence length="98" mass="11128">MGLVSYIIGMVLWIFMLVLFARMILSWVPVLVREWQPRGPMLVLAEVVYSITDPPLRALRKVLKPVRVGNMSLDLAFIALFLLVSILMQVNRAVAYAI</sequence>
<dbReference type="Proteomes" id="UP000198825">
    <property type="component" value="Chromosome I"/>
</dbReference>
<dbReference type="GO" id="GO:0016020">
    <property type="term" value="C:membrane"/>
    <property type="evidence" value="ECO:0007669"/>
    <property type="project" value="InterPro"/>
</dbReference>
<evidence type="ECO:0000313" key="2">
    <source>
        <dbReference type="EMBL" id="SDU94928.1"/>
    </source>
</evidence>